<dbReference type="EC" id="3.1.3.48" evidence="2"/>
<dbReference type="EMBL" id="LLZZ01000178">
    <property type="protein sequence ID" value="KTA95920.1"/>
    <property type="molecule type" value="Genomic_DNA"/>
</dbReference>
<dbReference type="GO" id="GO:1903138">
    <property type="term" value="P:negative regulation of cell integrity MAPK cascade"/>
    <property type="evidence" value="ECO:0007669"/>
    <property type="project" value="EnsemblFungi"/>
</dbReference>
<evidence type="ECO:0000256" key="1">
    <source>
        <dbReference type="ARBA" id="ARBA00009649"/>
    </source>
</evidence>
<dbReference type="InterPro" id="IPR029021">
    <property type="entry name" value="Prot-tyrosine_phosphatase-like"/>
</dbReference>
<dbReference type="InterPro" id="IPR050348">
    <property type="entry name" value="Protein-Tyr_Phosphatase"/>
</dbReference>
<dbReference type="VEuPathDB" id="FungiDB:GVI51_J03091"/>
<dbReference type="VEuPathDB" id="FungiDB:CAGL0J03256g"/>
<dbReference type="InterPro" id="IPR000242">
    <property type="entry name" value="PTP_cat"/>
</dbReference>
<dbReference type="PROSITE" id="PS50056">
    <property type="entry name" value="TYR_PHOSPHATASE_2"/>
    <property type="match status" value="1"/>
</dbReference>
<dbReference type="PROSITE" id="PS00383">
    <property type="entry name" value="TYR_PHOSPHATASE_1"/>
    <property type="match status" value="1"/>
</dbReference>
<comment type="similarity">
    <text evidence="1">Belongs to the protein-tyrosine phosphatase family. Non-receptor class subfamily.</text>
</comment>
<sequence length="884" mass="100709">MDSSSPTGDSDFKSAIRQMAPPSLDIPHSNGSSIVRSPLVKSVTSPVFAPSIKQASTFKKPSGCALVSALECNRILENKDIIVLDLRTYSEYSKSSIRNSIHVGLPSTLLRRKNFDFNKLVQNLPVDDRVRLENKMNAMALEAKKLSFLIYDNTPNQTDTSLSLPCYGVATKISEYRNQDERMENCGLYILNVGYSVFKLLFPDDVIESTETCLKNITECSAMNSPMVEHPDLFIPMPHNINTSGEEYIRQTVNGLSFSPSLASTATKSPSISGSSINNSMTNSNDFSLESPVSTSSPISALFKFQLPNRQQLASPVFKLPQNEEALSLEDYISAVNARENQENRTKEFKFQSFEFPKKHQSAEYSTRSPNEDKLNFQRKYAKLCTEYNDDLINEVIPQWFQELVTKSKVEIISQFQKLDYLERRRLNKSISKHKSTKSALTTISRPELSKMTPIDEKSFDFNSNKGSMSTQIKRKKSQKRSYSQPNCSYLNSDWKCCIDVDDMEDEHDIEISSGVELGVKNRYKDIFPFENTRVKLKRRSVSSLSSSQEQTPNHSRDNSLVNKLNDLTLTQPVDNYINANYIELPSLPNTLSDQKKELLKNLSAGKGRNCRYIATQAPMKTTVHDFYTCLLNNKVPIILSLTDTFENGIEKCVQYWEDGDYEGFKVKLLEEIEVPKSYGTESEPADKDNKNDIVLRRINIEYDEAGCNYEVIQIQIRNWPDLGVLTDPTNIIQIIHLKNSIIDSLFERKMYQPGTRPTVLVHCSAGCGRTGTWCTIDSVISNLDVFEVLRNELQVEMKGKVYDPISWTINTFRKQRISMVQNVNQFLFIYDSLVCYFSLCLENYGKKDILTKPLSAIYDQSRHIKSLNEFVDKKMKEVEPIFI</sequence>
<evidence type="ECO:0000259" key="4">
    <source>
        <dbReference type="PROSITE" id="PS50055"/>
    </source>
</evidence>
<dbReference type="GO" id="GO:0005634">
    <property type="term" value="C:nucleus"/>
    <property type="evidence" value="ECO:0007669"/>
    <property type="project" value="EnsemblFungi"/>
</dbReference>
<feature type="region of interest" description="Disordered" evidence="3">
    <location>
        <begin position="539"/>
        <end position="562"/>
    </location>
</feature>
<protein>
    <recommendedName>
        <fullName evidence="2">protein-tyrosine-phosphatase</fullName>
        <ecNumber evidence="2">3.1.3.48</ecNumber>
    </recommendedName>
</protein>
<dbReference type="Pfam" id="PF00581">
    <property type="entry name" value="Rhodanese"/>
    <property type="match status" value="1"/>
</dbReference>
<dbReference type="CDD" id="cd18533">
    <property type="entry name" value="PTP_fungal"/>
    <property type="match status" value="1"/>
</dbReference>
<dbReference type="Gene3D" id="3.90.190.10">
    <property type="entry name" value="Protein tyrosine phosphatase superfamily"/>
    <property type="match status" value="1"/>
</dbReference>
<dbReference type="GO" id="GO:0071852">
    <property type="term" value="P:fungal-type cell wall organization or biogenesis"/>
    <property type="evidence" value="ECO:0007669"/>
    <property type="project" value="EnsemblFungi"/>
</dbReference>
<feature type="region of interest" description="Disordered" evidence="3">
    <location>
        <begin position="460"/>
        <end position="485"/>
    </location>
</feature>
<accession>A0A0W0DEJ3</accession>
<dbReference type="GO" id="GO:0005737">
    <property type="term" value="C:cytoplasm"/>
    <property type="evidence" value="ECO:0007669"/>
    <property type="project" value="EnsemblFungi"/>
</dbReference>
<dbReference type="VEuPathDB" id="FungiDB:GWK60_J03069"/>
<proteinExistence type="inferred from homology"/>
<organism evidence="7 8">
    <name type="scientific">Candida glabrata</name>
    <name type="common">Yeast</name>
    <name type="synonym">Torulopsis glabrata</name>
    <dbReference type="NCBI Taxonomy" id="5478"/>
    <lineage>
        <taxon>Eukaryota</taxon>
        <taxon>Fungi</taxon>
        <taxon>Dikarya</taxon>
        <taxon>Ascomycota</taxon>
        <taxon>Saccharomycotina</taxon>
        <taxon>Saccharomycetes</taxon>
        <taxon>Saccharomycetales</taxon>
        <taxon>Saccharomycetaceae</taxon>
        <taxon>Nakaseomyces</taxon>
    </lineage>
</organism>
<feature type="domain" description="Tyrosine-protein phosphatase" evidence="4">
    <location>
        <begin position="521"/>
        <end position="837"/>
    </location>
</feature>
<name>A0A0W0DEJ3_CANGB</name>
<evidence type="ECO:0000313" key="8">
    <source>
        <dbReference type="Proteomes" id="UP000054886"/>
    </source>
</evidence>
<evidence type="ECO:0000256" key="3">
    <source>
        <dbReference type="SAM" id="MobiDB-lite"/>
    </source>
</evidence>
<dbReference type="InterPro" id="IPR016130">
    <property type="entry name" value="Tyr_Pase_AS"/>
</dbReference>
<evidence type="ECO:0000313" key="7">
    <source>
        <dbReference type="EMBL" id="KTA95920.1"/>
    </source>
</evidence>
<feature type="compositionally biased region" description="Polar residues" evidence="3">
    <location>
        <begin position="549"/>
        <end position="562"/>
    </location>
</feature>
<reference evidence="7 8" key="1">
    <citation type="submission" date="2015-10" db="EMBL/GenBank/DDBJ databases">
        <title>Draft genomes sequences of Candida glabrata isolates 1A, 1B, 2A, 2B, 3A and 3B.</title>
        <authorList>
            <person name="Haavelsrud O.E."/>
            <person name="Gaustad P."/>
        </authorList>
    </citation>
    <scope>NUCLEOTIDE SEQUENCE [LARGE SCALE GENOMIC DNA]</scope>
    <source>
        <strain evidence="7">910700640</strain>
    </source>
</reference>
<dbReference type="SUPFAM" id="SSF52799">
    <property type="entry name" value="(Phosphotyrosine protein) phosphatases II"/>
    <property type="match status" value="1"/>
</dbReference>
<dbReference type="PRINTS" id="PR00700">
    <property type="entry name" value="PRTYPHPHTASE"/>
</dbReference>
<dbReference type="Proteomes" id="UP000054886">
    <property type="component" value="Unassembled WGS sequence"/>
</dbReference>
<dbReference type="GO" id="GO:0071474">
    <property type="term" value="P:cellular hyperosmotic response"/>
    <property type="evidence" value="ECO:0007669"/>
    <property type="project" value="EnsemblFungi"/>
</dbReference>
<feature type="region of interest" description="Disordered" evidence="3">
    <location>
        <begin position="1"/>
        <end position="29"/>
    </location>
</feature>
<dbReference type="GO" id="GO:0071507">
    <property type="term" value="P:pheromone response MAPK cascade"/>
    <property type="evidence" value="ECO:0007669"/>
    <property type="project" value="EnsemblFungi"/>
</dbReference>
<dbReference type="GO" id="GO:0004725">
    <property type="term" value="F:protein tyrosine phosphatase activity"/>
    <property type="evidence" value="ECO:0007669"/>
    <property type="project" value="UniProtKB-EC"/>
</dbReference>
<dbReference type="AlphaFoldDB" id="A0A0W0DEJ3"/>
<dbReference type="SMART" id="SM00404">
    <property type="entry name" value="PTPc_motif"/>
    <property type="match status" value="1"/>
</dbReference>
<evidence type="ECO:0000256" key="2">
    <source>
        <dbReference type="ARBA" id="ARBA00013064"/>
    </source>
</evidence>
<evidence type="ECO:0000259" key="5">
    <source>
        <dbReference type="PROSITE" id="PS50056"/>
    </source>
</evidence>
<dbReference type="PANTHER" id="PTHR19134">
    <property type="entry name" value="RECEPTOR-TYPE TYROSINE-PROTEIN PHOSPHATASE"/>
    <property type="match status" value="1"/>
</dbReference>
<feature type="domain" description="Rhodanese" evidence="6">
    <location>
        <begin position="77"/>
        <end position="207"/>
    </location>
</feature>
<dbReference type="Gene3D" id="3.40.250.10">
    <property type="entry name" value="Rhodanese-like domain"/>
    <property type="match status" value="1"/>
</dbReference>
<dbReference type="InterPro" id="IPR001763">
    <property type="entry name" value="Rhodanese-like_dom"/>
</dbReference>
<dbReference type="GO" id="GO:0140311">
    <property type="term" value="F:protein sequestering activity"/>
    <property type="evidence" value="ECO:0007669"/>
    <property type="project" value="EnsemblFungi"/>
</dbReference>
<comment type="caution">
    <text evidence="7">The sequence shown here is derived from an EMBL/GenBank/DDBJ whole genome shotgun (WGS) entry which is preliminary data.</text>
</comment>
<dbReference type="PANTHER" id="PTHR19134:SF547">
    <property type="entry name" value="TYROSINE-PROTEIN PHOSPHATASE 3"/>
    <property type="match status" value="1"/>
</dbReference>
<evidence type="ECO:0000259" key="6">
    <source>
        <dbReference type="PROSITE" id="PS50206"/>
    </source>
</evidence>
<feature type="domain" description="Tyrosine specific protein phosphatases" evidence="5">
    <location>
        <begin position="733"/>
        <end position="828"/>
    </location>
</feature>
<dbReference type="GO" id="GO:0043937">
    <property type="term" value="P:regulation of sporulation"/>
    <property type="evidence" value="ECO:0007669"/>
    <property type="project" value="EnsemblFungi"/>
</dbReference>
<dbReference type="InterPro" id="IPR000387">
    <property type="entry name" value="Tyr_Pase_dom"/>
</dbReference>
<dbReference type="SUPFAM" id="SSF52821">
    <property type="entry name" value="Rhodanese/Cell cycle control phosphatase"/>
    <property type="match status" value="1"/>
</dbReference>
<dbReference type="InterPro" id="IPR036873">
    <property type="entry name" value="Rhodanese-like_dom_sf"/>
</dbReference>
<dbReference type="VEuPathDB" id="FungiDB:B1J91_J03256g"/>
<dbReference type="Pfam" id="PF00102">
    <property type="entry name" value="Y_phosphatase"/>
    <property type="match status" value="1"/>
</dbReference>
<dbReference type="PROSITE" id="PS50055">
    <property type="entry name" value="TYR_PHOSPHATASE_PTP"/>
    <property type="match status" value="1"/>
</dbReference>
<gene>
    <name evidence="7" type="ORF">AO440_002923</name>
</gene>
<dbReference type="InterPro" id="IPR003595">
    <property type="entry name" value="Tyr_Pase_cat"/>
</dbReference>
<dbReference type="SMART" id="SM00194">
    <property type="entry name" value="PTPc"/>
    <property type="match status" value="1"/>
</dbReference>
<dbReference type="PROSITE" id="PS50206">
    <property type="entry name" value="RHODANESE_3"/>
    <property type="match status" value="1"/>
</dbReference>